<dbReference type="Proteomes" id="UP000186917">
    <property type="component" value="Unassembled WGS sequence"/>
</dbReference>
<name>A0A173MPY4_9BACT</name>
<dbReference type="InterPro" id="IPR049492">
    <property type="entry name" value="BD-FAE-like_dom"/>
</dbReference>
<keyword evidence="2" id="KW-1133">Transmembrane helix</keyword>
<dbReference type="EMBL" id="FTOR01000001">
    <property type="protein sequence ID" value="SIS73212.1"/>
    <property type="molecule type" value="Genomic_DNA"/>
</dbReference>
<protein>
    <submittedName>
        <fullName evidence="4">Acetyl esterase/lipase</fullName>
    </submittedName>
</protein>
<evidence type="ECO:0000256" key="2">
    <source>
        <dbReference type="SAM" id="Phobius"/>
    </source>
</evidence>
<dbReference type="KEGG" id="fln:FLA_5490"/>
<feature type="transmembrane region" description="Helical" evidence="2">
    <location>
        <begin position="27"/>
        <end position="49"/>
    </location>
</feature>
<dbReference type="GO" id="GO:0016787">
    <property type="term" value="F:hydrolase activity"/>
    <property type="evidence" value="ECO:0007669"/>
    <property type="project" value="UniProtKB-KW"/>
</dbReference>
<reference evidence="5" key="1">
    <citation type="submission" date="2017-01" db="EMBL/GenBank/DDBJ databases">
        <authorList>
            <person name="Varghese N."/>
            <person name="Submissions S."/>
        </authorList>
    </citation>
    <scope>NUCLEOTIDE SEQUENCE [LARGE SCALE GENOMIC DNA]</scope>
    <source>
        <strain evidence="5">DSM 21054</strain>
    </source>
</reference>
<accession>A0A173MPY4</accession>
<proteinExistence type="predicted"/>
<feature type="transmembrane region" description="Helical" evidence="2">
    <location>
        <begin position="56"/>
        <end position="74"/>
    </location>
</feature>
<organism evidence="4 5">
    <name type="scientific">Filimonas lacunae</name>
    <dbReference type="NCBI Taxonomy" id="477680"/>
    <lineage>
        <taxon>Bacteria</taxon>
        <taxon>Pseudomonadati</taxon>
        <taxon>Bacteroidota</taxon>
        <taxon>Chitinophagia</taxon>
        <taxon>Chitinophagales</taxon>
        <taxon>Chitinophagaceae</taxon>
        <taxon>Filimonas</taxon>
    </lineage>
</organism>
<feature type="domain" description="BD-FAE-like" evidence="3">
    <location>
        <begin position="137"/>
        <end position="329"/>
    </location>
</feature>
<dbReference type="Pfam" id="PF20434">
    <property type="entry name" value="BD-FAE"/>
    <property type="match status" value="1"/>
</dbReference>
<dbReference type="AlphaFoldDB" id="A0A173MPY4"/>
<evidence type="ECO:0000313" key="4">
    <source>
        <dbReference type="EMBL" id="SIS73212.1"/>
    </source>
</evidence>
<evidence type="ECO:0000256" key="1">
    <source>
        <dbReference type="ARBA" id="ARBA00022801"/>
    </source>
</evidence>
<dbReference type="Gene3D" id="3.40.50.1820">
    <property type="entry name" value="alpha/beta hydrolase"/>
    <property type="match status" value="1"/>
</dbReference>
<keyword evidence="1" id="KW-0378">Hydrolase</keyword>
<dbReference type="InterPro" id="IPR050300">
    <property type="entry name" value="GDXG_lipolytic_enzyme"/>
</dbReference>
<gene>
    <name evidence="4" type="ORF">SAMN05421788_101877</name>
</gene>
<sequence length="373" mass="40429">MLIAVVLLLLSLLVVVKAPTHFLWQLSVVVTCYPYVFMLLSAVVATWAFTGGKCHLVALCMNGMAFCLYALPIANACYAGKGIADALTAVFPDKQLNATKAQPFSGIRMFTGLSITPVSASTIVYANAGDKVLTFDYYPSYTKEPSPVVIVIHGGSWESGDSKQLPALNSFLANRGYNVAAINYRLAPQYQFPAPVEDTRKVIAYIKKQAAVLHADTNNIVLLGRSAGGQVALVAAYSLPDNSIKGVVDLYAPADMVWGGRVKVSDWVLNTNSIYKGYFGGVYTQVPEVFKKASACEYVNRKSPPTLLIHGDIDPLVSSVHSVHLSNRLTACGVRNYFLRMPYATHGCDYNINSPAGQLTAYAVEHFIHSVTQ</sequence>
<dbReference type="InterPro" id="IPR029058">
    <property type="entry name" value="AB_hydrolase_fold"/>
</dbReference>
<keyword evidence="2" id="KW-0472">Membrane</keyword>
<dbReference type="SUPFAM" id="SSF53474">
    <property type="entry name" value="alpha/beta-Hydrolases"/>
    <property type="match status" value="1"/>
</dbReference>
<keyword evidence="5" id="KW-1185">Reference proteome</keyword>
<keyword evidence="2" id="KW-0812">Transmembrane</keyword>
<dbReference type="PANTHER" id="PTHR48081">
    <property type="entry name" value="AB HYDROLASE SUPERFAMILY PROTEIN C4A8.06C"/>
    <property type="match status" value="1"/>
</dbReference>
<evidence type="ECO:0000313" key="5">
    <source>
        <dbReference type="Proteomes" id="UP000186917"/>
    </source>
</evidence>
<evidence type="ECO:0000259" key="3">
    <source>
        <dbReference type="Pfam" id="PF20434"/>
    </source>
</evidence>
<dbReference type="STRING" id="477680.SAMN05421788_101877"/>